<evidence type="ECO:0000256" key="1">
    <source>
        <dbReference type="SAM" id="MobiDB-lite"/>
    </source>
</evidence>
<proteinExistence type="predicted"/>
<feature type="region of interest" description="Disordered" evidence="1">
    <location>
        <begin position="103"/>
        <end position="162"/>
    </location>
</feature>
<dbReference type="RefSeq" id="XP_060434181.1">
    <property type="nucleotide sequence ID" value="XM_060566995.1"/>
</dbReference>
<name>A0AAJ0AU98_9PEZI</name>
<dbReference type="EMBL" id="JAHMHR010000006">
    <property type="protein sequence ID" value="KAK1690486.1"/>
    <property type="molecule type" value="Genomic_DNA"/>
</dbReference>
<evidence type="ECO:0000313" key="2">
    <source>
        <dbReference type="EMBL" id="KAK1690486.1"/>
    </source>
</evidence>
<organism evidence="2 3">
    <name type="scientific">Colletotrichum godetiae</name>
    <dbReference type="NCBI Taxonomy" id="1209918"/>
    <lineage>
        <taxon>Eukaryota</taxon>
        <taxon>Fungi</taxon>
        <taxon>Dikarya</taxon>
        <taxon>Ascomycota</taxon>
        <taxon>Pezizomycotina</taxon>
        <taxon>Sordariomycetes</taxon>
        <taxon>Hypocreomycetidae</taxon>
        <taxon>Glomerellales</taxon>
        <taxon>Glomerellaceae</taxon>
        <taxon>Colletotrichum</taxon>
        <taxon>Colletotrichum acutatum species complex</taxon>
    </lineage>
</organism>
<protein>
    <submittedName>
        <fullName evidence="2">Uncharacterized protein</fullName>
    </submittedName>
</protein>
<dbReference type="AlphaFoldDB" id="A0AAJ0AU98"/>
<gene>
    <name evidence="2" type="ORF">BDP55DRAFT_352241</name>
</gene>
<sequence>MRPNEANPQSPPKTTGATPASSSKHVDEPPVSGHRIPVRGSFVSTQMCLPQDRTCVSVGSVGNKSAEGGATWQPTFDNKSTRSTMQKLCWSVCGNAIQTGFPAISNQPTRGPGPSFLKISKEKPGGVDRGTNPSMQGSRTPGHRILRGNEKRDTQVTPNRGSWKKALSRLRLPSCEQLRSFVHAVVMAFSHAGSEIFAVVPPECRTICQIHQPRGRSSREPL</sequence>
<reference evidence="2" key="1">
    <citation type="submission" date="2021-06" db="EMBL/GenBank/DDBJ databases">
        <title>Comparative genomics, transcriptomics and evolutionary studies reveal genomic signatures of adaptation to plant cell wall in hemibiotrophic fungi.</title>
        <authorList>
            <consortium name="DOE Joint Genome Institute"/>
            <person name="Baroncelli R."/>
            <person name="Diaz J.F."/>
            <person name="Benocci T."/>
            <person name="Peng M."/>
            <person name="Battaglia E."/>
            <person name="Haridas S."/>
            <person name="Andreopoulos W."/>
            <person name="Labutti K."/>
            <person name="Pangilinan J."/>
            <person name="Floch G.L."/>
            <person name="Makela M.R."/>
            <person name="Henrissat B."/>
            <person name="Grigoriev I.V."/>
            <person name="Crouch J.A."/>
            <person name="De Vries R.P."/>
            <person name="Sukno S.A."/>
            <person name="Thon M.R."/>
        </authorList>
    </citation>
    <scope>NUCLEOTIDE SEQUENCE</scope>
    <source>
        <strain evidence="2">CBS 193.32</strain>
    </source>
</reference>
<keyword evidence="3" id="KW-1185">Reference proteome</keyword>
<accession>A0AAJ0AU98</accession>
<feature type="compositionally biased region" description="Polar residues" evidence="1">
    <location>
        <begin position="1"/>
        <end position="23"/>
    </location>
</feature>
<evidence type="ECO:0000313" key="3">
    <source>
        <dbReference type="Proteomes" id="UP001224890"/>
    </source>
</evidence>
<feature type="region of interest" description="Disordered" evidence="1">
    <location>
        <begin position="1"/>
        <end position="37"/>
    </location>
</feature>
<comment type="caution">
    <text evidence="2">The sequence shown here is derived from an EMBL/GenBank/DDBJ whole genome shotgun (WGS) entry which is preliminary data.</text>
</comment>
<dbReference type="GeneID" id="85451521"/>
<dbReference type="Proteomes" id="UP001224890">
    <property type="component" value="Unassembled WGS sequence"/>
</dbReference>